<dbReference type="AlphaFoldDB" id="A0A0B4XLD7"/>
<evidence type="ECO:0000313" key="4">
    <source>
        <dbReference type="Proteomes" id="UP000006764"/>
    </source>
</evidence>
<dbReference type="HOGENOM" id="CLU_115353_1_0_6"/>
<evidence type="ECO:0000313" key="3">
    <source>
        <dbReference type="EMBL" id="AJD47373.1"/>
    </source>
</evidence>
<dbReference type="Gene3D" id="3.40.1350.10">
    <property type="match status" value="1"/>
</dbReference>
<dbReference type="RefSeq" id="WP_008739502.1">
    <property type="nucleotide sequence ID" value="NZ_CP004387.1"/>
</dbReference>
<name>A0A0B4XLD7_9GAMM</name>
<dbReference type="InterPro" id="IPR003509">
    <property type="entry name" value="UPF0102_YraN-like"/>
</dbReference>
<dbReference type="NCBIfam" id="TIGR00252">
    <property type="entry name" value="YraN family protein"/>
    <property type="match status" value="1"/>
</dbReference>
<dbReference type="NCBIfam" id="NF009150">
    <property type="entry name" value="PRK12497.1-3"/>
    <property type="match status" value="1"/>
</dbReference>
<accession>A0A0B4XLD7</accession>
<comment type="similarity">
    <text evidence="1 2">Belongs to the UPF0102 family.</text>
</comment>
<dbReference type="Proteomes" id="UP000006764">
    <property type="component" value="Chromosome"/>
</dbReference>
<reference evidence="3 4" key="1">
    <citation type="journal article" date="2012" name="J. Bacteriol.">
        <title>Genome sequence of an alkane-degrading bacterium, Alcanivorax pacificus type strain W11-5, isolated from deep sea sediment.</title>
        <authorList>
            <person name="Lai Q."/>
            <person name="Shao Z."/>
        </authorList>
    </citation>
    <scope>NUCLEOTIDE SEQUENCE [LARGE SCALE GENOMIC DNA]</scope>
    <source>
        <strain evidence="3 4">W11-5</strain>
    </source>
</reference>
<dbReference type="PANTHER" id="PTHR34039">
    <property type="entry name" value="UPF0102 PROTEIN YRAN"/>
    <property type="match status" value="1"/>
</dbReference>
<dbReference type="InterPro" id="IPR011856">
    <property type="entry name" value="tRNA_endonuc-like_dom_sf"/>
</dbReference>
<sequence>MRMLFGGGDRRTRGASAERQAEQWLNRQGLDTVARNYRCRQGEIDLVMRGGNVLVFVEVRLRASQDYGGAPASVTARKQQRLVRAARHYLAAHPGQATLDCRFDVLGVAPGAGGEPDFEWITHAFYAE</sequence>
<organism evidence="3 4">
    <name type="scientific">Isoalcanivorax pacificus W11-5</name>
    <dbReference type="NCBI Taxonomy" id="391936"/>
    <lineage>
        <taxon>Bacteria</taxon>
        <taxon>Pseudomonadati</taxon>
        <taxon>Pseudomonadota</taxon>
        <taxon>Gammaproteobacteria</taxon>
        <taxon>Oceanospirillales</taxon>
        <taxon>Alcanivoracaceae</taxon>
        <taxon>Isoalcanivorax</taxon>
    </lineage>
</organism>
<dbReference type="KEGG" id="apac:S7S_04755"/>
<dbReference type="STRING" id="391936.S7S_04755"/>
<protein>
    <recommendedName>
        <fullName evidence="2">UPF0102 protein S7S_04755</fullName>
    </recommendedName>
</protein>
<dbReference type="CDD" id="cd20736">
    <property type="entry name" value="PoNe_Nuclease"/>
    <property type="match status" value="1"/>
</dbReference>
<evidence type="ECO:0000256" key="1">
    <source>
        <dbReference type="ARBA" id="ARBA00006738"/>
    </source>
</evidence>
<dbReference type="InterPro" id="IPR011335">
    <property type="entry name" value="Restrct_endonuc-II-like"/>
</dbReference>
<dbReference type="GO" id="GO:0003676">
    <property type="term" value="F:nucleic acid binding"/>
    <property type="evidence" value="ECO:0007669"/>
    <property type="project" value="InterPro"/>
</dbReference>
<dbReference type="PANTHER" id="PTHR34039:SF1">
    <property type="entry name" value="UPF0102 PROTEIN YRAN"/>
    <property type="match status" value="1"/>
</dbReference>
<dbReference type="SUPFAM" id="SSF52980">
    <property type="entry name" value="Restriction endonuclease-like"/>
    <property type="match status" value="1"/>
</dbReference>
<evidence type="ECO:0000256" key="2">
    <source>
        <dbReference type="HAMAP-Rule" id="MF_00048"/>
    </source>
</evidence>
<dbReference type="EMBL" id="CP004387">
    <property type="protein sequence ID" value="AJD47373.1"/>
    <property type="molecule type" value="Genomic_DNA"/>
</dbReference>
<keyword evidence="4" id="KW-1185">Reference proteome</keyword>
<dbReference type="Pfam" id="PF02021">
    <property type="entry name" value="UPF0102"/>
    <property type="match status" value="1"/>
</dbReference>
<dbReference type="HAMAP" id="MF_00048">
    <property type="entry name" value="UPF0102"/>
    <property type="match status" value="1"/>
</dbReference>
<gene>
    <name evidence="3" type="ORF">S7S_04755</name>
</gene>
<dbReference type="NCBIfam" id="NF009154">
    <property type="entry name" value="PRK12497.3-3"/>
    <property type="match status" value="1"/>
</dbReference>
<proteinExistence type="inferred from homology"/>